<dbReference type="Gene3D" id="1.10.510.10">
    <property type="entry name" value="Transferase(Phosphotransferase) domain 1"/>
    <property type="match status" value="1"/>
</dbReference>
<dbReference type="PROSITE" id="PS00622">
    <property type="entry name" value="HTH_LUXR_1"/>
    <property type="match status" value="1"/>
</dbReference>
<dbReference type="SUPFAM" id="SSF52540">
    <property type="entry name" value="P-loop containing nucleoside triphosphate hydrolases"/>
    <property type="match status" value="1"/>
</dbReference>
<evidence type="ECO:0000256" key="1">
    <source>
        <dbReference type="ARBA" id="ARBA00023015"/>
    </source>
</evidence>
<dbReference type="PRINTS" id="PR00038">
    <property type="entry name" value="HTHLUXR"/>
</dbReference>
<dbReference type="PANTHER" id="PTHR43642">
    <property type="entry name" value="HYBRID SIGNAL TRANSDUCTION HISTIDINE KINASE G"/>
    <property type="match status" value="1"/>
</dbReference>
<dbReference type="Gene3D" id="3.40.50.300">
    <property type="entry name" value="P-loop containing nucleotide triphosphate hydrolases"/>
    <property type="match status" value="1"/>
</dbReference>
<dbReference type="SMART" id="SM00065">
    <property type="entry name" value="GAF"/>
    <property type="match status" value="1"/>
</dbReference>
<keyword evidence="6" id="KW-1185">Reference proteome</keyword>
<dbReference type="CDD" id="cd14014">
    <property type="entry name" value="STKc_PknB_like"/>
    <property type="match status" value="1"/>
</dbReference>
<dbReference type="InterPro" id="IPR016032">
    <property type="entry name" value="Sig_transdc_resp-reg_C-effctor"/>
</dbReference>
<dbReference type="InterPro" id="IPR053159">
    <property type="entry name" value="Hybrid_Histidine_Kinase"/>
</dbReference>
<name>A0ABT2UIR6_9BACL</name>
<comment type="caution">
    <text evidence="5">The sequence shown here is derived from an EMBL/GenBank/DDBJ whole genome shotgun (WGS) entry which is preliminary data.</text>
</comment>
<dbReference type="InterPro" id="IPR011009">
    <property type="entry name" value="Kinase-like_dom_sf"/>
</dbReference>
<dbReference type="CDD" id="cd06170">
    <property type="entry name" value="LuxR_C_like"/>
    <property type="match status" value="1"/>
</dbReference>
<proteinExistence type="predicted"/>
<dbReference type="PROSITE" id="PS50043">
    <property type="entry name" value="HTH_LUXR_2"/>
    <property type="match status" value="1"/>
</dbReference>
<dbReference type="PROSITE" id="PS50011">
    <property type="entry name" value="PROTEIN_KINASE_DOM"/>
    <property type="match status" value="1"/>
</dbReference>
<dbReference type="RefSeq" id="WP_262684807.1">
    <property type="nucleotide sequence ID" value="NZ_JAOQIO010000055.1"/>
</dbReference>
<dbReference type="SUPFAM" id="SSF56112">
    <property type="entry name" value="Protein kinase-like (PK-like)"/>
    <property type="match status" value="1"/>
</dbReference>
<keyword evidence="1" id="KW-0805">Transcription regulation</keyword>
<feature type="domain" description="Protein kinase" evidence="3">
    <location>
        <begin position="7"/>
        <end position="264"/>
    </location>
</feature>
<dbReference type="InterPro" id="IPR041664">
    <property type="entry name" value="AAA_16"/>
</dbReference>
<dbReference type="SMART" id="SM00421">
    <property type="entry name" value="HTH_LUXR"/>
    <property type="match status" value="1"/>
</dbReference>
<evidence type="ECO:0000313" key="5">
    <source>
        <dbReference type="EMBL" id="MCU6793539.1"/>
    </source>
</evidence>
<evidence type="ECO:0000256" key="2">
    <source>
        <dbReference type="ARBA" id="ARBA00023163"/>
    </source>
</evidence>
<dbReference type="InterPro" id="IPR036388">
    <property type="entry name" value="WH-like_DNA-bd_sf"/>
</dbReference>
<dbReference type="EMBL" id="JAOQIO010000055">
    <property type="protein sequence ID" value="MCU6793539.1"/>
    <property type="molecule type" value="Genomic_DNA"/>
</dbReference>
<dbReference type="SUPFAM" id="SSF46894">
    <property type="entry name" value="C-terminal effector domain of the bipartite response regulators"/>
    <property type="match status" value="1"/>
</dbReference>
<keyword evidence="2" id="KW-0804">Transcription</keyword>
<dbReference type="Pfam" id="PF00196">
    <property type="entry name" value="GerE"/>
    <property type="match status" value="1"/>
</dbReference>
<dbReference type="InterPro" id="IPR000792">
    <property type="entry name" value="Tscrpt_reg_LuxR_C"/>
</dbReference>
<sequence>MSTFDRHTNTKLVAQHEKYIIYRGYAPTNSSYVLVKALTSASPHINDITKLIHEYEISKGLSHEGFVKSISLEKQGSVLALTMEDFDSIPLTTYLQSKPVPLQVFFPIAIQLSKALNEFHHHQLVHKDIHPGNILIDPTTLKVKIHGFGLTTSLALAHQAFEGTPAYMSPEQTGRMNRTVDYRSDLYSLGITLYEMLSGRVPFQALDPIEWIHAHIAKEPIPVDTYNKEIPALVSQMIMKLTAKNMEERYQSAYGLSADLEACYKQWSETGSIANHALDQAALYGNFEIPQMVYGREQETAQLIECFDRFMELGNKEAVLITGHAGIGKTSLIKEIYKPIVEQKGYFISGKFVQINRHIPYEPIIQAFRDLIGEIRSEHSDKLMVWKEQLVHALGPNLPVIADVIPELTSIIGITPPVDVLLPMESQNRLQLAFRQFVQVVARREHPLVIFLDDLQWADPASLQLLEIIMADSHIDYLFVIGAYRNHEVQHSIAASQQMDKLQKSGLSVHSIQLGPVKMVDLNRMVADTLHCDIQASWSLAAALFRKTSGNPFFFKLLFETTYKELLLTYNVRERLWEWNLERIENIQHSDEMLEFIIDQIGKLPSGTQVVLSLAACLGNQFDLHMVAAMNGQNSYQTAADLKTAVMEGMILPLSEPASHILESSMEMIASECFQDQPLMYRFMHDRIQQAAYSIMEEEQRMQAHQQAGAFLLQHTDSKERDIRSFEIANHYNQTIHSAISEPPRELLVELNIRAGRQAKASSAFEAASQYYQKAVHFIEEKDWSIRFEFCFELLMEHMECLYLSGSPSTAEQLVESMLHRAQSQRKRTHVRLIQITHYVNMGKYVDAITLGLDSLQEYEIRIPRYPSKEIVLEEREAAHELIIRDMHSLLELPEVKDADLLAAMNLMLTLILPALISDKDVYTLLISTYMKLSIEYGNCPACALAYGSYGIHASFVLGKYEIGQQLAKIAYQLSEKYRLSSIRGKVYFMVGKVLNQWEDNEAHNKAYWVQGIQLSMNNGDYIYARLAMADHVNYTYTRKKLGELHDLVQSYLSTIAQSKKTYRIVTLYNYLQLISDLQGLTNDIITLDITQLNEYNSVINESGGTEFKALQSFRNYTYKTQIHYLLGNYSQAIQAAERAVAFIEYTSFLAHVPEHHFYYSLAISAAWDTFTTTEKQYQWTLLEHYQLTMKQWAEVNPSYYMHKYKLITAEMARISGDESTSITLYHESIMAARDSGYIQNEAIASELFAKLYLAKGIDKVARVYMTDAYEGYISWGAQVKARDLLSKYPELLPSESTFNRELVMNRTPEVKESSNLIDLASILKAAQSFSNEINLEQLLFKLMGILIENAGAQKGCLLVSEGTSLLSKVYAQAEDRFLTSLESVPLERCEYVSPDVVSYVSRTEQVVSIDDARMDKQFSDDRYIIKQQPKSILCFPILKPDHPALILYLENNLTTHAFTADRIDVLQMLSFQVYFVLTLLQSYGKTTIPIATTHSAKIPASLVDPLTSRELEVLNLVAKGLSNLEIGDQLGVVVGTVKNHIQNIYGKLEVNKRTKAVSQARELKLLNEDPM</sequence>
<dbReference type="InterPro" id="IPR003018">
    <property type="entry name" value="GAF"/>
</dbReference>
<evidence type="ECO:0000259" key="3">
    <source>
        <dbReference type="PROSITE" id="PS50011"/>
    </source>
</evidence>
<dbReference type="InterPro" id="IPR029016">
    <property type="entry name" value="GAF-like_dom_sf"/>
</dbReference>
<dbReference type="Pfam" id="PF01590">
    <property type="entry name" value="GAF"/>
    <property type="match status" value="1"/>
</dbReference>
<dbReference type="PANTHER" id="PTHR43642:SF1">
    <property type="entry name" value="HYBRID SIGNAL TRANSDUCTION HISTIDINE KINASE G"/>
    <property type="match status" value="1"/>
</dbReference>
<dbReference type="Pfam" id="PF13191">
    <property type="entry name" value="AAA_16"/>
    <property type="match status" value="1"/>
</dbReference>
<dbReference type="Proteomes" id="UP001652445">
    <property type="component" value="Unassembled WGS sequence"/>
</dbReference>
<gene>
    <name evidence="5" type="ORF">OB236_15650</name>
</gene>
<reference evidence="5 6" key="1">
    <citation type="submission" date="2022-09" db="EMBL/GenBank/DDBJ databases">
        <authorList>
            <person name="Han X.L."/>
            <person name="Wang Q."/>
            <person name="Lu T."/>
        </authorList>
    </citation>
    <scope>NUCLEOTIDE SEQUENCE [LARGE SCALE GENOMIC DNA]</scope>
    <source>
        <strain evidence="5 6">WQ 127069</strain>
    </source>
</reference>
<dbReference type="Pfam" id="PF00069">
    <property type="entry name" value="Pkinase"/>
    <property type="match status" value="1"/>
</dbReference>
<accession>A0ABT2UIR6</accession>
<dbReference type="InterPro" id="IPR000719">
    <property type="entry name" value="Prot_kinase_dom"/>
</dbReference>
<protein>
    <submittedName>
        <fullName evidence="5">AAA family ATPase</fullName>
    </submittedName>
</protein>
<dbReference type="InterPro" id="IPR027417">
    <property type="entry name" value="P-loop_NTPase"/>
</dbReference>
<dbReference type="SUPFAM" id="SSF55781">
    <property type="entry name" value="GAF domain-like"/>
    <property type="match status" value="1"/>
</dbReference>
<feature type="domain" description="HTH luxR-type" evidence="4">
    <location>
        <begin position="1500"/>
        <end position="1565"/>
    </location>
</feature>
<evidence type="ECO:0000259" key="4">
    <source>
        <dbReference type="PROSITE" id="PS50043"/>
    </source>
</evidence>
<dbReference type="Gene3D" id="1.10.10.10">
    <property type="entry name" value="Winged helix-like DNA-binding domain superfamily/Winged helix DNA-binding domain"/>
    <property type="match status" value="1"/>
</dbReference>
<dbReference type="Gene3D" id="3.30.450.40">
    <property type="match status" value="1"/>
</dbReference>
<evidence type="ECO:0000313" key="6">
    <source>
        <dbReference type="Proteomes" id="UP001652445"/>
    </source>
</evidence>
<organism evidence="5 6">
    <name type="scientific">Paenibacillus baimaensis</name>
    <dbReference type="NCBI Taxonomy" id="2982185"/>
    <lineage>
        <taxon>Bacteria</taxon>
        <taxon>Bacillati</taxon>
        <taxon>Bacillota</taxon>
        <taxon>Bacilli</taxon>
        <taxon>Bacillales</taxon>
        <taxon>Paenibacillaceae</taxon>
        <taxon>Paenibacillus</taxon>
    </lineage>
</organism>